<dbReference type="EMBL" id="CP000771">
    <property type="protein sequence ID" value="ABS60058.1"/>
    <property type="molecule type" value="Genomic_DNA"/>
</dbReference>
<dbReference type="Gene3D" id="1.10.357.10">
    <property type="entry name" value="Tetracycline Repressor, domain 2"/>
    <property type="match status" value="1"/>
</dbReference>
<dbReference type="Pfam" id="PF00440">
    <property type="entry name" value="TetR_N"/>
    <property type="match status" value="1"/>
</dbReference>
<dbReference type="SUPFAM" id="SSF46689">
    <property type="entry name" value="Homeodomain-like"/>
    <property type="match status" value="1"/>
</dbReference>
<evidence type="ECO:0000313" key="4">
    <source>
        <dbReference type="EMBL" id="ABS60058.1"/>
    </source>
</evidence>
<dbReference type="PRINTS" id="PR00455">
    <property type="entry name" value="HTHTETR"/>
</dbReference>
<reference evidence="4 5" key="1">
    <citation type="submission" date="2007-07" db="EMBL/GenBank/DDBJ databases">
        <title>Complete sequence of Fervidobacterium nodosum Rt17-B1.</title>
        <authorList>
            <consortium name="US DOE Joint Genome Institute"/>
            <person name="Copeland A."/>
            <person name="Lucas S."/>
            <person name="Lapidus A."/>
            <person name="Barry K."/>
            <person name="Glavina del Rio T."/>
            <person name="Dalin E."/>
            <person name="Tice H."/>
            <person name="Pitluck S."/>
            <person name="Saunders E."/>
            <person name="Brettin T."/>
            <person name="Bruce D."/>
            <person name="Detter J.C."/>
            <person name="Han C."/>
            <person name="Schmutz J."/>
            <person name="Larimer F."/>
            <person name="Land M."/>
            <person name="Hauser L."/>
            <person name="Kyrpides N."/>
            <person name="Mikhailova N."/>
            <person name="Nelson K."/>
            <person name="Gogarten J.P."/>
            <person name="Noll K."/>
            <person name="Richardson P."/>
        </authorList>
    </citation>
    <scope>NUCLEOTIDE SEQUENCE [LARGE SCALE GENOMIC DNA]</scope>
    <source>
        <strain evidence="5">ATCC 35602 / DSM 5306 / Rt17-B1</strain>
    </source>
</reference>
<gene>
    <name evidence="4" type="ordered locus">Fnod_0191</name>
</gene>
<evidence type="ECO:0000256" key="1">
    <source>
        <dbReference type="ARBA" id="ARBA00023125"/>
    </source>
</evidence>
<name>A7HJH5_FERNB</name>
<dbReference type="STRING" id="381764.Fnod_0191"/>
<dbReference type="eggNOG" id="COG1309">
    <property type="taxonomic scope" value="Bacteria"/>
</dbReference>
<dbReference type="InterPro" id="IPR009057">
    <property type="entry name" value="Homeodomain-like_sf"/>
</dbReference>
<sequence length="210" mass="24736">MKEVKNETKKDLILKIALEEFANYGFVAASTNRIAKKAGISKGLIFKYFKSKEKLYFSVFEQLISELYSVVLPKIEVCNDFFDSLIEVTKSKIEYFIVHPLEFKFLEILRNDLENVNSKVFTTEMKKKLIELMMNEEKKSYNTLWEKFSNIKLKDGIDRNFAFEFTFTVLKSYGNLLLNKYSLQKNMEDGMNKILDELKKVIEFIKYGIL</sequence>
<feature type="domain" description="HTH tetR-type" evidence="3">
    <location>
        <begin position="7"/>
        <end position="67"/>
    </location>
</feature>
<dbReference type="GO" id="GO:0003677">
    <property type="term" value="F:DNA binding"/>
    <property type="evidence" value="ECO:0007669"/>
    <property type="project" value="UniProtKB-UniRule"/>
</dbReference>
<dbReference type="OrthoDB" id="9780939at2"/>
<proteinExistence type="predicted"/>
<keyword evidence="5" id="KW-1185">Reference proteome</keyword>
<evidence type="ECO:0000256" key="2">
    <source>
        <dbReference type="PROSITE-ProRule" id="PRU00335"/>
    </source>
</evidence>
<dbReference type="Gene3D" id="1.10.10.60">
    <property type="entry name" value="Homeodomain-like"/>
    <property type="match status" value="1"/>
</dbReference>
<dbReference type="KEGG" id="fno:Fnod_0191"/>
<evidence type="ECO:0000313" key="5">
    <source>
        <dbReference type="Proteomes" id="UP000002415"/>
    </source>
</evidence>
<accession>A7HJH5</accession>
<dbReference type="InterPro" id="IPR023772">
    <property type="entry name" value="DNA-bd_HTH_TetR-type_CS"/>
</dbReference>
<dbReference type="PANTHER" id="PTHR30328">
    <property type="entry name" value="TRANSCRIPTIONAL REPRESSOR"/>
    <property type="match status" value="1"/>
</dbReference>
<dbReference type="SUPFAM" id="SSF48498">
    <property type="entry name" value="Tetracyclin repressor-like, C-terminal domain"/>
    <property type="match status" value="1"/>
</dbReference>
<dbReference type="RefSeq" id="WP_011993381.1">
    <property type="nucleotide sequence ID" value="NC_009718.1"/>
</dbReference>
<evidence type="ECO:0000259" key="3">
    <source>
        <dbReference type="PROSITE" id="PS50977"/>
    </source>
</evidence>
<reference evidence="4 5" key="2">
    <citation type="journal article" date="2009" name="Proc. Natl. Acad. Sci. U.S.A.">
        <title>On the chimeric nature, thermophilic origin, and phylogenetic placement of the Thermotogales.</title>
        <authorList>
            <person name="Zhaxybayeva O."/>
            <person name="Swithers K.S."/>
            <person name="Lapierre P."/>
            <person name="Fournier G.P."/>
            <person name="Bickhart D.M."/>
            <person name="DeBoy R.T."/>
            <person name="Nelson K.E."/>
            <person name="Nesbo C.L."/>
            <person name="Doolittle W.F."/>
            <person name="Gogarten J.P."/>
            <person name="Noll K.M."/>
        </authorList>
    </citation>
    <scope>NUCLEOTIDE SEQUENCE [LARGE SCALE GENOMIC DNA]</scope>
    <source>
        <strain evidence="5">ATCC 35602 / DSM 5306 / Rt17-B1</strain>
    </source>
</reference>
<dbReference type="AlphaFoldDB" id="A7HJH5"/>
<feature type="DNA-binding region" description="H-T-H motif" evidence="2">
    <location>
        <begin position="30"/>
        <end position="49"/>
    </location>
</feature>
<protein>
    <submittedName>
        <fullName evidence="4">Transcriptional regulator, TetR family</fullName>
    </submittedName>
</protein>
<dbReference type="HOGENOM" id="CLU_069356_45_0_0"/>
<dbReference type="Proteomes" id="UP000002415">
    <property type="component" value="Chromosome"/>
</dbReference>
<dbReference type="InterPro" id="IPR001647">
    <property type="entry name" value="HTH_TetR"/>
</dbReference>
<organism evidence="4 5">
    <name type="scientific">Fervidobacterium nodosum (strain ATCC 35602 / DSM 5306 / Rt17-B1)</name>
    <dbReference type="NCBI Taxonomy" id="381764"/>
    <lineage>
        <taxon>Bacteria</taxon>
        <taxon>Thermotogati</taxon>
        <taxon>Thermotogota</taxon>
        <taxon>Thermotogae</taxon>
        <taxon>Thermotogales</taxon>
        <taxon>Fervidobacteriaceae</taxon>
        <taxon>Fervidobacterium</taxon>
    </lineage>
</organism>
<dbReference type="PANTHER" id="PTHR30328:SF54">
    <property type="entry name" value="HTH-TYPE TRANSCRIPTIONAL REPRESSOR SCO4008"/>
    <property type="match status" value="1"/>
</dbReference>
<dbReference type="InterPro" id="IPR036271">
    <property type="entry name" value="Tet_transcr_reg_TetR-rel_C_sf"/>
</dbReference>
<dbReference type="PROSITE" id="PS50977">
    <property type="entry name" value="HTH_TETR_2"/>
    <property type="match status" value="1"/>
</dbReference>
<dbReference type="InterPro" id="IPR050109">
    <property type="entry name" value="HTH-type_TetR-like_transc_reg"/>
</dbReference>
<keyword evidence="1 2" id="KW-0238">DNA-binding</keyword>
<dbReference type="PROSITE" id="PS01081">
    <property type="entry name" value="HTH_TETR_1"/>
    <property type="match status" value="1"/>
</dbReference>